<dbReference type="EMBL" id="ML996565">
    <property type="protein sequence ID" value="KAF2763362.1"/>
    <property type="molecule type" value="Genomic_DNA"/>
</dbReference>
<protein>
    <submittedName>
        <fullName evidence="1">Uncharacterized protein</fullName>
    </submittedName>
</protein>
<dbReference type="AlphaFoldDB" id="A0A6A6WMI1"/>
<name>A0A6A6WMI1_9PEZI</name>
<accession>A0A6A6WMI1</accession>
<proteinExistence type="predicted"/>
<evidence type="ECO:0000313" key="2">
    <source>
        <dbReference type="Proteomes" id="UP000799437"/>
    </source>
</evidence>
<evidence type="ECO:0000313" key="1">
    <source>
        <dbReference type="EMBL" id="KAF2763362.1"/>
    </source>
</evidence>
<gene>
    <name evidence="1" type="ORF">EJ05DRAFT_36343</name>
</gene>
<reference evidence="1" key="1">
    <citation type="journal article" date="2020" name="Stud. Mycol.">
        <title>101 Dothideomycetes genomes: a test case for predicting lifestyles and emergence of pathogens.</title>
        <authorList>
            <person name="Haridas S."/>
            <person name="Albert R."/>
            <person name="Binder M."/>
            <person name="Bloem J."/>
            <person name="Labutti K."/>
            <person name="Salamov A."/>
            <person name="Andreopoulos B."/>
            <person name="Baker S."/>
            <person name="Barry K."/>
            <person name="Bills G."/>
            <person name="Bluhm B."/>
            <person name="Cannon C."/>
            <person name="Castanera R."/>
            <person name="Culley D."/>
            <person name="Daum C."/>
            <person name="Ezra D."/>
            <person name="Gonzalez J."/>
            <person name="Henrissat B."/>
            <person name="Kuo A."/>
            <person name="Liang C."/>
            <person name="Lipzen A."/>
            <person name="Lutzoni F."/>
            <person name="Magnuson J."/>
            <person name="Mondo S."/>
            <person name="Nolan M."/>
            <person name="Ohm R."/>
            <person name="Pangilinan J."/>
            <person name="Park H.-J."/>
            <person name="Ramirez L."/>
            <person name="Alfaro M."/>
            <person name="Sun H."/>
            <person name="Tritt A."/>
            <person name="Yoshinaga Y."/>
            <person name="Zwiers L.-H."/>
            <person name="Turgeon B."/>
            <person name="Goodwin S."/>
            <person name="Spatafora J."/>
            <person name="Crous P."/>
            <person name="Grigoriev I."/>
        </authorList>
    </citation>
    <scope>NUCLEOTIDE SEQUENCE</scope>
    <source>
        <strain evidence="1">CBS 121739</strain>
    </source>
</reference>
<organism evidence="1 2">
    <name type="scientific">Pseudovirgaria hyperparasitica</name>
    <dbReference type="NCBI Taxonomy" id="470096"/>
    <lineage>
        <taxon>Eukaryota</taxon>
        <taxon>Fungi</taxon>
        <taxon>Dikarya</taxon>
        <taxon>Ascomycota</taxon>
        <taxon>Pezizomycotina</taxon>
        <taxon>Dothideomycetes</taxon>
        <taxon>Dothideomycetes incertae sedis</taxon>
        <taxon>Acrospermales</taxon>
        <taxon>Acrospermaceae</taxon>
        <taxon>Pseudovirgaria</taxon>
    </lineage>
</organism>
<keyword evidence="2" id="KW-1185">Reference proteome</keyword>
<dbReference type="GeneID" id="54482146"/>
<dbReference type="RefSeq" id="XP_033605813.1">
    <property type="nucleotide sequence ID" value="XM_033741092.1"/>
</dbReference>
<sequence>MGCGDDGSFCGRRIAPSSVILISCMRVLKLQLETRTARGRRGWRHGVKHQCSGACVRVATGSHRRRRLVLPWLALCPAPSSSPFFVSFQCVPGLTNLPHVPLSPLRDESQRSMEYTGSPVLLPAFPIP</sequence>
<dbReference type="Proteomes" id="UP000799437">
    <property type="component" value="Unassembled WGS sequence"/>
</dbReference>